<dbReference type="Gene3D" id="2.30.29.30">
    <property type="entry name" value="Pleckstrin-homology domain (PH domain)/Phosphotyrosine-binding domain (PTB)"/>
    <property type="match status" value="1"/>
</dbReference>
<dbReference type="VEuPathDB" id="VectorBase:LLOJ007241"/>
<organism evidence="3 4">
    <name type="scientific">Lutzomyia longipalpis</name>
    <name type="common">Sand fly</name>
    <dbReference type="NCBI Taxonomy" id="7200"/>
    <lineage>
        <taxon>Eukaryota</taxon>
        <taxon>Metazoa</taxon>
        <taxon>Ecdysozoa</taxon>
        <taxon>Arthropoda</taxon>
        <taxon>Hexapoda</taxon>
        <taxon>Insecta</taxon>
        <taxon>Pterygota</taxon>
        <taxon>Neoptera</taxon>
        <taxon>Endopterygota</taxon>
        <taxon>Diptera</taxon>
        <taxon>Nematocera</taxon>
        <taxon>Psychodoidea</taxon>
        <taxon>Psychodidae</taxon>
        <taxon>Lutzomyia</taxon>
        <taxon>Lutzomyia</taxon>
    </lineage>
</organism>
<keyword evidence="4" id="KW-1185">Reference proteome</keyword>
<dbReference type="VEuPathDB" id="VectorBase:LLONM1_009317"/>
<dbReference type="PANTHER" id="PTHR11202:SF3">
    <property type="entry name" value="SPROUTY-RELATED PROTEIN WITH EVH-1 DOMAIN, ISOFORM C"/>
    <property type="match status" value="1"/>
</dbReference>
<dbReference type="GO" id="GO:0019901">
    <property type="term" value="F:protein kinase binding"/>
    <property type="evidence" value="ECO:0007669"/>
    <property type="project" value="TreeGrafter"/>
</dbReference>
<reference evidence="3" key="1">
    <citation type="submission" date="2020-05" db="UniProtKB">
        <authorList>
            <consortium name="EnsemblMetazoa"/>
        </authorList>
    </citation>
    <scope>IDENTIFICATION</scope>
    <source>
        <strain evidence="3">Jacobina</strain>
    </source>
</reference>
<feature type="region of interest" description="Disordered" evidence="1">
    <location>
        <begin position="1"/>
        <end position="65"/>
    </location>
</feature>
<dbReference type="GO" id="GO:0043409">
    <property type="term" value="P:negative regulation of MAPK cascade"/>
    <property type="evidence" value="ECO:0007669"/>
    <property type="project" value="TreeGrafter"/>
</dbReference>
<sequence>MTLDLPLEPSESRSNSNSEGSQKSEKQNVHYISTEKPPPPPPPLEQLSPNPSSNNQEAPGGIMPGDNYSYVQLTAVHEYNYPVVDEPNVGAVISTRRDSTCSLKKRTALEVILSCVINRDLQYFKVMPTFHHWRAGKQRNGLTFQTAADARAFDKGIIRAYDDLID</sequence>
<dbReference type="InterPro" id="IPR000697">
    <property type="entry name" value="WH1/EVH1_dom"/>
</dbReference>
<evidence type="ECO:0000313" key="3">
    <source>
        <dbReference type="EnsemblMetazoa" id="LLOJ007241-PA"/>
    </source>
</evidence>
<dbReference type="Pfam" id="PF00568">
    <property type="entry name" value="WH1"/>
    <property type="match status" value="1"/>
</dbReference>
<evidence type="ECO:0000313" key="4">
    <source>
        <dbReference type="Proteomes" id="UP000092461"/>
    </source>
</evidence>
<dbReference type="AlphaFoldDB" id="A0A1B0CQU2"/>
<dbReference type="PANTHER" id="PTHR11202">
    <property type="entry name" value="SPROUTY-RELATED, EVH1 DOMAIN-CONTAINING PROTEIN FAMILY MEMBER"/>
    <property type="match status" value="1"/>
</dbReference>
<protein>
    <recommendedName>
        <fullName evidence="2">WH1 domain-containing protein</fullName>
    </recommendedName>
</protein>
<dbReference type="PROSITE" id="PS50229">
    <property type="entry name" value="WH1"/>
    <property type="match status" value="1"/>
</dbReference>
<evidence type="ECO:0000259" key="2">
    <source>
        <dbReference type="PROSITE" id="PS50229"/>
    </source>
</evidence>
<evidence type="ECO:0000256" key="1">
    <source>
        <dbReference type="SAM" id="MobiDB-lite"/>
    </source>
</evidence>
<proteinExistence type="predicted"/>
<accession>A0A1B0CQU2</accession>
<dbReference type="InterPro" id="IPR011993">
    <property type="entry name" value="PH-like_dom_sf"/>
</dbReference>
<feature type="domain" description="WH1" evidence="2">
    <location>
        <begin position="14"/>
        <end position="164"/>
    </location>
</feature>
<feature type="compositionally biased region" description="Low complexity" evidence="1">
    <location>
        <begin position="1"/>
        <end position="21"/>
    </location>
</feature>
<name>A0A1B0CQU2_LUTLO</name>
<dbReference type="SUPFAM" id="SSF50729">
    <property type="entry name" value="PH domain-like"/>
    <property type="match status" value="1"/>
</dbReference>
<dbReference type="EnsemblMetazoa" id="LLOJ007241-RA">
    <property type="protein sequence ID" value="LLOJ007241-PA"/>
    <property type="gene ID" value="LLOJ007241"/>
</dbReference>
<feature type="compositionally biased region" description="Low complexity" evidence="1">
    <location>
        <begin position="45"/>
        <end position="57"/>
    </location>
</feature>
<dbReference type="EMBL" id="AJWK01024046">
    <property type="status" value="NOT_ANNOTATED_CDS"/>
    <property type="molecule type" value="Genomic_DNA"/>
</dbReference>
<dbReference type="Proteomes" id="UP000092461">
    <property type="component" value="Unassembled WGS sequence"/>
</dbReference>
<dbReference type="SMART" id="SM00461">
    <property type="entry name" value="WH1"/>
    <property type="match status" value="1"/>
</dbReference>
<dbReference type="EMBL" id="AJWK01024045">
    <property type="status" value="NOT_ANNOTATED_CDS"/>
    <property type="molecule type" value="Genomic_DNA"/>
</dbReference>